<dbReference type="AlphaFoldDB" id="X1A854"/>
<accession>X1A854</accession>
<name>X1A854_9ZZZZ</name>
<feature type="coiled-coil region" evidence="1">
    <location>
        <begin position="15"/>
        <end position="42"/>
    </location>
</feature>
<gene>
    <name evidence="2" type="ORF">S01H4_08012</name>
</gene>
<dbReference type="EMBL" id="BART01002693">
    <property type="protein sequence ID" value="GAG66307.1"/>
    <property type="molecule type" value="Genomic_DNA"/>
</dbReference>
<feature type="non-terminal residue" evidence="2">
    <location>
        <position position="1"/>
    </location>
</feature>
<keyword evidence="1" id="KW-0175">Coiled coil</keyword>
<organism evidence="2">
    <name type="scientific">marine sediment metagenome</name>
    <dbReference type="NCBI Taxonomy" id="412755"/>
    <lineage>
        <taxon>unclassified sequences</taxon>
        <taxon>metagenomes</taxon>
        <taxon>ecological metagenomes</taxon>
    </lineage>
</organism>
<protein>
    <submittedName>
        <fullName evidence="2">Uncharacterized protein</fullName>
    </submittedName>
</protein>
<evidence type="ECO:0000256" key="1">
    <source>
        <dbReference type="SAM" id="Coils"/>
    </source>
</evidence>
<evidence type="ECO:0000313" key="2">
    <source>
        <dbReference type="EMBL" id="GAG66307.1"/>
    </source>
</evidence>
<reference evidence="2" key="1">
    <citation type="journal article" date="2014" name="Front. Microbiol.">
        <title>High frequency of phylogenetically diverse reductive dehalogenase-homologous genes in deep subseafloor sedimentary metagenomes.</title>
        <authorList>
            <person name="Kawai M."/>
            <person name="Futagami T."/>
            <person name="Toyoda A."/>
            <person name="Takaki Y."/>
            <person name="Nishi S."/>
            <person name="Hori S."/>
            <person name="Arai W."/>
            <person name="Tsubouchi T."/>
            <person name="Morono Y."/>
            <person name="Uchiyama I."/>
            <person name="Ito T."/>
            <person name="Fujiyama A."/>
            <person name="Inagaki F."/>
            <person name="Takami H."/>
        </authorList>
    </citation>
    <scope>NUCLEOTIDE SEQUENCE</scope>
    <source>
        <strain evidence="2">Expedition CK06-06</strain>
    </source>
</reference>
<comment type="caution">
    <text evidence="2">The sequence shown here is derived from an EMBL/GenBank/DDBJ whole genome shotgun (WGS) entry which is preliminary data.</text>
</comment>
<sequence length="68" mass="7769">ADHVPANWPPRAHYLLQFERAIDELEENILEAYRHIDFLASEDIIQSKGETQKKRGAVPNSTLAIRGK</sequence>
<proteinExistence type="predicted"/>